<dbReference type="GO" id="GO:0016491">
    <property type="term" value="F:oxidoreductase activity"/>
    <property type="evidence" value="ECO:0007669"/>
    <property type="project" value="UniProtKB-KW"/>
</dbReference>
<comment type="similarity">
    <text evidence="1">Belongs to the multicopper oxidase family.</text>
</comment>
<dbReference type="AlphaFoldDB" id="A0A541BLR6"/>
<dbReference type="EMBL" id="VIGH01000003">
    <property type="protein sequence ID" value="TQF73238.1"/>
    <property type="molecule type" value="Genomic_DNA"/>
</dbReference>
<dbReference type="Proteomes" id="UP000316256">
    <property type="component" value="Unassembled WGS sequence"/>
</dbReference>
<evidence type="ECO:0000256" key="3">
    <source>
        <dbReference type="ARBA" id="ARBA00023002"/>
    </source>
</evidence>
<keyword evidence="2" id="KW-0479">Metal-binding</keyword>
<dbReference type="PROSITE" id="PS00080">
    <property type="entry name" value="MULTICOPPER_OXIDASE2"/>
    <property type="match status" value="1"/>
</dbReference>
<dbReference type="CDD" id="cd04232">
    <property type="entry name" value="CuRO_1_CueO_FtsP"/>
    <property type="match status" value="1"/>
</dbReference>
<dbReference type="InterPro" id="IPR011707">
    <property type="entry name" value="Cu-oxidase-like_N"/>
</dbReference>
<gene>
    <name evidence="7" type="ORF">FK531_06815</name>
</gene>
<dbReference type="CDD" id="cd13867">
    <property type="entry name" value="CuRO_2_CueO_FtsP"/>
    <property type="match status" value="1"/>
</dbReference>
<accession>A0A541BLR6</accession>
<dbReference type="InterPro" id="IPR002355">
    <property type="entry name" value="Cu_oxidase_Cu_BS"/>
</dbReference>
<feature type="region of interest" description="Disordered" evidence="4">
    <location>
        <begin position="42"/>
        <end position="79"/>
    </location>
</feature>
<dbReference type="CDD" id="cd13890">
    <property type="entry name" value="CuRO_3_CueO_FtsP"/>
    <property type="match status" value="1"/>
</dbReference>
<sequence length="534" mass="57180">MSSPATSKSSPRSTVKPPSTATLSRRALLLGLVATPIVLSAGCGRGQSNPTGDAATSGSATGGRRPLPVPPLAKSTVDSSGVRHFTLTAAAGTTEMLPGTSTPTWGFNGPVLGPTIRARRGETVAFDITNDLPEATTVHWHGVHVPARFDGGPHQTIEPGARWEPTWTVNQPAATLWYHPHPHGSTEKHAYRGLAGLFVVDDDEADALDLPKTYGVDDIPLIIQDRRFTADGALDESDPTDVGLLGDTIVTNGIAGAHLKVGTEKVRLRILNGSGGRMYNLGFADNREFAMIASDGGLLAKPATMTRIALSPGERAEIVVATGESPVLLRAFAFDDHAGVAAGEAAKFGLADIFDILELRPAANPGRSAALPTTLATLPRLDPSAAAAQRRFELRWFMINGERMDMNRIDFTPTVDSTEIWTVRNVDNWPHNFHVHDTQFRILDIDGAAPPPELSGWKDTVYARPGATIRLTLRFSEYADPTYPYMYHCHLMLHEDQGMMGQFLVLEPGQRPAPMPMAMPPMQMGAGGHGGHGG</sequence>
<dbReference type="InterPro" id="IPR011706">
    <property type="entry name" value="Cu-oxidase_C"/>
</dbReference>
<keyword evidence="3" id="KW-0560">Oxidoreductase</keyword>
<dbReference type="InterPro" id="IPR045087">
    <property type="entry name" value="Cu-oxidase_fam"/>
</dbReference>
<organism evidence="7 8">
    <name type="scientific">Rhodococcus spelaei</name>
    <dbReference type="NCBI Taxonomy" id="2546320"/>
    <lineage>
        <taxon>Bacteria</taxon>
        <taxon>Bacillati</taxon>
        <taxon>Actinomycetota</taxon>
        <taxon>Actinomycetes</taxon>
        <taxon>Mycobacteriales</taxon>
        <taxon>Nocardiaceae</taxon>
        <taxon>Rhodococcus</taxon>
    </lineage>
</organism>
<name>A0A541BLR6_9NOCA</name>
<keyword evidence="8" id="KW-1185">Reference proteome</keyword>
<dbReference type="Pfam" id="PF07731">
    <property type="entry name" value="Cu-oxidase_2"/>
    <property type="match status" value="1"/>
</dbReference>
<evidence type="ECO:0000256" key="4">
    <source>
        <dbReference type="SAM" id="MobiDB-lite"/>
    </source>
</evidence>
<feature type="region of interest" description="Disordered" evidence="4">
    <location>
        <begin position="1"/>
        <end position="21"/>
    </location>
</feature>
<dbReference type="GO" id="GO:0005507">
    <property type="term" value="F:copper ion binding"/>
    <property type="evidence" value="ECO:0007669"/>
    <property type="project" value="InterPro"/>
</dbReference>
<evidence type="ECO:0000256" key="2">
    <source>
        <dbReference type="ARBA" id="ARBA00022723"/>
    </source>
</evidence>
<evidence type="ECO:0000313" key="7">
    <source>
        <dbReference type="EMBL" id="TQF73238.1"/>
    </source>
</evidence>
<evidence type="ECO:0000313" key="8">
    <source>
        <dbReference type="Proteomes" id="UP000316256"/>
    </source>
</evidence>
<feature type="domain" description="Plastocyanin-like" evidence="6">
    <location>
        <begin position="92"/>
        <end position="204"/>
    </location>
</feature>
<dbReference type="InterPro" id="IPR008972">
    <property type="entry name" value="Cupredoxin"/>
</dbReference>
<dbReference type="SUPFAM" id="SSF49503">
    <property type="entry name" value="Cupredoxins"/>
    <property type="match status" value="3"/>
</dbReference>
<proteinExistence type="inferred from homology"/>
<dbReference type="Gene3D" id="2.60.40.420">
    <property type="entry name" value="Cupredoxins - blue copper proteins"/>
    <property type="match status" value="3"/>
</dbReference>
<protein>
    <submittedName>
        <fullName evidence="7">Copper oxidase</fullName>
    </submittedName>
</protein>
<dbReference type="PANTHER" id="PTHR48267:SF1">
    <property type="entry name" value="BILIRUBIN OXIDASE"/>
    <property type="match status" value="1"/>
</dbReference>
<dbReference type="OrthoDB" id="345021at2"/>
<evidence type="ECO:0000256" key="1">
    <source>
        <dbReference type="ARBA" id="ARBA00010609"/>
    </source>
</evidence>
<feature type="domain" description="Plastocyanin-like" evidence="5">
    <location>
        <begin position="395"/>
        <end position="506"/>
    </location>
</feature>
<dbReference type="PANTHER" id="PTHR48267">
    <property type="entry name" value="CUPREDOXIN SUPERFAMILY PROTEIN"/>
    <property type="match status" value="1"/>
</dbReference>
<feature type="compositionally biased region" description="Low complexity" evidence="4">
    <location>
        <begin position="51"/>
        <end position="63"/>
    </location>
</feature>
<evidence type="ECO:0000259" key="5">
    <source>
        <dbReference type="Pfam" id="PF07731"/>
    </source>
</evidence>
<dbReference type="Pfam" id="PF07732">
    <property type="entry name" value="Cu-oxidase_3"/>
    <property type="match status" value="1"/>
</dbReference>
<comment type="caution">
    <text evidence="7">The sequence shown here is derived from an EMBL/GenBank/DDBJ whole genome shotgun (WGS) entry which is preliminary data.</text>
</comment>
<feature type="compositionally biased region" description="Low complexity" evidence="4">
    <location>
        <begin position="1"/>
        <end position="14"/>
    </location>
</feature>
<evidence type="ECO:0000259" key="6">
    <source>
        <dbReference type="Pfam" id="PF07732"/>
    </source>
</evidence>
<reference evidence="7 8" key="1">
    <citation type="submission" date="2019-06" db="EMBL/GenBank/DDBJ databases">
        <title>Rhodococcus spaelei sp. nov., isolated from a cave.</title>
        <authorList>
            <person name="Lee S.D."/>
        </authorList>
    </citation>
    <scope>NUCLEOTIDE SEQUENCE [LARGE SCALE GENOMIC DNA]</scope>
    <source>
        <strain evidence="7 8">C9-5</strain>
    </source>
</reference>